<dbReference type="Pfam" id="PF07971">
    <property type="entry name" value="Glyco_hydro_92"/>
    <property type="match status" value="1"/>
</dbReference>
<feature type="domain" description="LamG-like jellyroll fold" evidence="7">
    <location>
        <begin position="948"/>
        <end position="1078"/>
    </location>
</feature>
<dbReference type="InterPro" id="IPR005887">
    <property type="entry name" value="GH92_a_mannosidase_put"/>
</dbReference>
<dbReference type="Gene3D" id="3.30.2080.10">
    <property type="entry name" value="GH92 mannosidase domain"/>
    <property type="match status" value="1"/>
</dbReference>
<dbReference type="InterPro" id="IPR014718">
    <property type="entry name" value="GH-type_carb-bd"/>
</dbReference>
<accession>A0ABR6PDS3</accession>
<dbReference type="SUPFAM" id="SSF49899">
    <property type="entry name" value="Concanavalin A-like lectins/glucanases"/>
    <property type="match status" value="1"/>
</dbReference>
<sequence>MHKTSFLIKKTVGLLLLSLAITSNINAQNRSNLSYVNPFIGTTKSGVLTHWGGDGGTYPGAVAPSGFIQISPETRITGARGYNYADSSIYYFSCFGHHSGFPEGSSGRLFIMPVAAGQVFEPGINKNRFSHQNEIARPGYYRVKFTDNNIVTEASTSIRTGILRFVFSAKTKAQVYIGNAGDITIVSGKVIHGSALNTVINFSEAFTGKKNVKDGYLFTFKTASTAKVIELKLSTSTVSFTGAQSNIDKEIAKLNFNAFVARTGNDWAKQLSAVDITDNSEANKAVFYTALYHSLLIPWVISDVDGNYRGEDGIVYHTLGKYQYGGFSPWDTFRSLHPLLSLLYPEKQNDIILSMLDIYKQTGHLPTESMTGNHAIPIIVDAYLKGITGFDKGLAYKAMKSNIVDSPFVQKDISIYHRMGYVPYTNSESVTRTVEYAYDDWALSQYAKQVMHNDADYQLLQQRSFNYRNLFHPNDLFMLPRSGNDFKLNPGMSGYKEGDKWVYSYFVPHNAKDLVNLMGGNNAFANRLDSALRNDVILFDNETVIHVPYLFNAAGRPDLTQAWCRNIMLSRYKNQPDGLPGNDDLGAMSSAYIFNALGIFPVSPGKPEYAIGAPLFQLVTLHLANHKTWTIQAKNQSAENKYVSSLIVNGKDYEQLVLPHSTIAGGGMMQFTMTNNAHHNNWPVDKDPVSLSETKTPSDIRVTNYSLQKNKVEPNEQLWLRFTAQNTGSTGTKNIRIYANAKVVASGNYLIPQGSTITDSISCRLYRLGKVRVGLDSAGNNTVEVTDPVQPVLHPFEISGFTSKPLIRRGWEQQINCTVKNLAGKNQTFVIPVKLNDSLLYTDHVQLSPGESKALSHSFRDKVNGVKYLIVNDIKSVYKVFSDSVGSLLLNLSLTTNDSDQLIADKSGFGNDGYIIRSITVENGKRILLGDHCFVEVPNAPSLDELGQTITMMTWVYPEGKETGLVDMLTKGDTHVLQMNDNKALTFFAGGWGRGDCTVNLPANWKQNWHHIAGVCNGNVLSVYIDGQLAGTSMVEGLVNLSVANKWQIGRNEEFPSERIFHGYMDGIKVYAQPLSAVEIQDVFNKEQSNYKNQPGK</sequence>
<dbReference type="SMART" id="SM00560">
    <property type="entry name" value="LamGL"/>
    <property type="match status" value="1"/>
</dbReference>
<dbReference type="Gene3D" id="1.20.1050.60">
    <property type="entry name" value="alpha-1,2-mannosidase"/>
    <property type="match status" value="1"/>
</dbReference>
<evidence type="ECO:0000259" key="7">
    <source>
        <dbReference type="SMART" id="SM00560"/>
    </source>
</evidence>
<evidence type="ECO:0000256" key="4">
    <source>
        <dbReference type="ARBA" id="ARBA00022837"/>
    </source>
</evidence>
<dbReference type="NCBIfam" id="TIGR01180">
    <property type="entry name" value="aman2_put"/>
    <property type="match status" value="1"/>
</dbReference>
<dbReference type="Proteomes" id="UP000541583">
    <property type="component" value="Unassembled WGS sequence"/>
</dbReference>
<evidence type="ECO:0000256" key="6">
    <source>
        <dbReference type="SAM" id="SignalP"/>
    </source>
</evidence>
<gene>
    <name evidence="8" type="ORF">HDF23_000648</name>
</gene>
<dbReference type="Gene3D" id="1.20.1610.10">
    <property type="entry name" value="alpha-1,2-mannosidases domains"/>
    <property type="match status" value="1"/>
</dbReference>
<comment type="caution">
    <text evidence="8">The sequence shown here is derived from an EMBL/GenBank/DDBJ whole genome shotgun (WGS) entry which is preliminary data.</text>
</comment>
<dbReference type="Pfam" id="PF13385">
    <property type="entry name" value="Laminin_G_3"/>
    <property type="match status" value="1"/>
</dbReference>
<evidence type="ECO:0000313" key="9">
    <source>
        <dbReference type="Proteomes" id="UP000541583"/>
    </source>
</evidence>
<dbReference type="InterPro" id="IPR013320">
    <property type="entry name" value="ConA-like_dom_sf"/>
</dbReference>
<dbReference type="InterPro" id="IPR012939">
    <property type="entry name" value="Glyco_hydro_92"/>
</dbReference>
<comment type="subunit">
    <text evidence="2">Monomer.</text>
</comment>
<dbReference type="InterPro" id="IPR008928">
    <property type="entry name" value="6-hairpin_glycosidase_sf"/>
</dbReference>
<evidence type="ECO:0000256" key="2">
    <source>
        <dbReference type="ARBA" id="ARBA00011245"/>
    </source>
</evidence>
<name>A0ABR6PDS3_9SPHI</name>
<evidence type="ECO:0000256" key="3">
    <source>
        <dbReference type="ARBA" id="ARBA00022729"/>
    </source>
</evidence>
<evidence type="ECO:0000256" key="5">
    <source>
        <dbReference type="ARBA" id="ARBA00023157"/>
    </source>
</evidence>
<keyword evidence="5" id="KW-1015">Disulfide bond</keyword>
<dbReference type="PANTHER" id="PTHR12143:SF43">
    <property type="entry name" value="PUTATIVE-RELATED"/>
    <property type="match status" value="1"/>
</dbReference>
<dbReference type="Gene3D" id="2.70.98.10">
    <property type="match status" value="1"/>
</dbReference>
<proteinExistence type="predicted"/>
<feature type="chain" id="PRO_5045753614" evidence="6">
    <location>
        <begin position="28"/>
        <end position="1097"/>
    </location>
</feature>
<dbReference type="InterPro" id="IPR006558">
    <property type="entry name" value="LamG-like"/>
</dbReference>
<protein>
    <submittedName>
        <fullName evidence="8">Alpha-1,2-mannosidase</fullName>
    </submittedName>
</protein>
<dbReference type="PANTHER" id="PTHR12143">
    <property type="entry name" value="PEPTIDE N-GLYCANASE PNGASE -RELATED"/>
    <property type="match status" value="1"/>
</dbReference>
<organism evidence="8 9">
    <name type="scientific">Mucilaginibacter lappiensis</name>
    <dbReference type="NCBI Taxonomy" id="354630"/>
    <lineage>
        <taxon>Bacteria</taxon>
        <taxon>Pseudomonadati</taxon>
        <taxon>Bacteroidota</taxon>
        <taxon>Sphingobacteriia</taxon>
        <taxon>Sphingobacteriales</taxon>
        <taxon>Sphingobacteriaceae</taxon>
        <taxon>Mucilaginibacter</taxon>
    </lineage>
</organism>
<dbReference type="Pfam" id="PF17678">
    <property type="entry name" value="Glyco_hydro_92N"/>
    <property type="match status" value="1"/>
</dbReference>
<evidence type="ECO:0000313" key="8">
    <source>
        <dbReference type="EMBL" id="MBB6107918.1"/>
    </source>
</evidence>
<feature type="signal peptide" evidence="6">
    <location>
        <begin position="1"/>
        <end position="27"/>
    </location>
</feature>
<dbReference type="SUPFAM" id="SSF48208">
    <property type="entry name" value="Six-hairpin glycosidases"/>
    <property type="match status" value="1"/>
</dbReference>
<reference evidence="8 9" key="1">
    <citation type="submission" date="2020-08" db="EMBL/GenBank/DDBJ databases">
        <title>Genomic Encyclopedia of Type Strains, Phase IV (KMG-V): Genome sequencing to study the core and pangenomes of soil and plant-associated prokaryotes.</title>
        <authorList>
            <person name="Whitman W."/>
        </authorList>
    </citation>
    <scope>NUCLEOTIDE SEQUENCE [LARGE SCALE GENOMIC DNA]</scope>
    <source>
        <strain evidence="8 9">ANJLi2</strain>
    </source>
</reference>
<keyword evidence="3 6" id="KW-0732">Signal</keyword>
<comment type="cofactor">
    <cofactor evidence="1">
        <name>Ca(2+)</name>
        <dbReference type="ChEBI" id="CHEBI:29108"/>
    </cofactor>
</comment>
<keyword evidence="4" id="KW-0106">Calcium</keyword>
<dbReference type="InterPro" id="IPR050883">
    <property type="entry name" value="PNGase"/>
</dbReference>
<dbReference type="EMBL" id="JACHCB010000001">
    <property type="protein sequence ID" value="MBB6107918.1"/>
    <property type="molecule type" value="Genomic_DNA"/>
</dbReference>
<dbReference type="Gene3D" id="2.60.120.200">
    <property type="match status" value="1"/>
</dbReference>
<dbReference type="RefSeq" id="WP_084191993.1">
    <property type="nucleotide sequence ID" value="NZ_FTMG01000001.1"/>
</dbReference>
<evidence type="ECO:0000256" key="1">
    <source>
        <dbReference type="ARBA" id="ARBA00001913"/>
    </source>
</evidence>
<keyword evidence="9" id="KW-1185">Reference proteome</keyword>
<dbReference type="InterPro" id="IPR041371">
    <property type="entry name" value="GH92_N"/>
</dbReference>